<comment type="caution">
    <text evidence="2">The sequence shown here is derived from an EMBL/GenBank/DDBJ whole genome shotgun (WGS) entry which is preliminary data.</text>
</comment>
<feature type="region of interest" description="Disordered" evidence="1">
    <location>
        <begin position="47"/>
        <end position="70"/>
    </location>
</feature>
<protein>
    <submittedName>
        <fullName evidence="2">Uncharacterized protein</fullName>
    </submittedName>
</protein>
<proteinExistence type="predicted"/>
<organism evidence="2">
    <name type="scientific">Tanacetum cinerariifolium</name>
    <name type="common">Dalmatian daisy</name>
    <name type="synonym">Chrysanthemum cinerariifolium</name>
    <dbReference type="NCBI Taxonomy" id="118510"/>
    <lineage>
        <taxon>Eukaryota</taxon>
        <taxon>Viridiplantae</taxon>
        <taxon>Streptophyta</taxon>
        <taxon>Embryophyta</taxon>
        <taxon>Tracheophyta</taxon>
        <taxon>Spermatophyta</taxon>
        <taxon>Magnoliopsida</taxon>
        <taxon>eudicotyledons</taxon>
        <taxon>Gunneridae</taxon>
        <taxon>Pentapetalae</taxon>
        <taxon>asterids</taxon>
        <taxon>campanulids</taxon>
        <taxon>Asterales</taxon>
        <taxon>Asteraceae</taxon>
        <taxon>Asteroideae</taxon>
        <taxon>Anthemideae</taxon>
        <taxon>Anthemidinae</taxon>
        <taxon>Tanacetum</taxon>
    </lineage>
</organism>
<evidence type="ECO:0000256" key="1">
    <source>
        <dbReference type="SAM" id="MobiDB-lite"/>
    </source>
</evidence>
<accession>A0A6L2N580</accession>
<dbReference type="AlphaFoldDB" id="A0A6L2N580"/>
<reference evidence="2" key="1">
    <citation type="journal article" date="2019" name="Sci. Rep.">
        <title>Draft genome of Tanacetum cinerariifolium, the natural source of mosquito coil.</title>
        <authorList>
            <person name="Yamashiro T."/>
            <person name="Shiraishi A."/>
            <person name="Satake H."/>
            <person name="Nakayama K."/>
        </authorList>
    </citation>
    <scope>NUCLEOTIDE SEQUENCE</scope>
</reference>
<name>A0A6L2N580_TANCI</name>
<sequence>MTKLEKKPNVPLEIESPVPHVIQPFIEELYVITSKIDMFETKFKTPPDSSPITVIDPDDQPMWSSTRNVTPTPSSAIIQIPIPNNFHIKDDPTQGILDARGIFLYNTQNEDDILLNHVGDKELNSIDGVGNRVLTKKMTWVMEEDAWRKNQLISQAYASC</sequence>
<dbReference type="EMBL" id="BKCJ010008108">
    <property type="protein sequence ID" value="GEU80597.1"/>
    <property type="molecule type" value="Genomic_DNA"/>
</dbReference>
<evidence type="ECO:0000313" key="2">
    <source>
        <dbReference type="EMBL" id="GEU80597.1"/>
    </source>
</evidence>
<gene>
    <name evidence="2" type="ORF">Tci_052575</name>
</gene>